<feature type="compositionally biased region" description="Basic and acidic residues" evidence="2">
    <location>
        <begin position="251"/>
        <end position="267"/>
    </location>
</feature>
<gene>
    <name evidence="3" type="ORF">FOZ62_025769</name>
</gene>
<comment type="caution">
    <text evidence="3">The sequence shown here is derived from an EMBL/GenBank/DDBJ whole genome shotgun (WGS) entry which is preliminary data.</text>
</comment>
<accession>A0A7J6RRU3</accession>
<feature type="compositionally biased region" description="Low complexity" evidence="2">
    <location>
        <begin position="140"/>
        <end position="160"/>
    </location>
</feature>
<feature type="region of interest" description="Disordered" evidence="2">
    <location>
        <begin position="1"/>
        <end position="32"/>
    </location>
</feature>
<evidence type="ECO:0000256" key="2">
    <source>
        <dbReference type="SAM" id="MobiDB-lite"/>
    </source>
</evidence>
<feature type="non-terminal residue" evidence="3">
    <location>
        <position position="1"/>
    </location>
</feature>
<feature type="compositionally biased region" description="Low complexity" evidence="2">
    <location>
        <begin position="353"/>
        <end position="367"/>
    </location>
</feature>
<name>A0A7J6RRU3_PEROL</name>
<organism evidence="3 4">
    <name type="scientific">Perkinsus olseni</name>
    <name type="common">Perkinsus atlanticus</name>
    <dbReference type="NCBI Taxonomy" id="32597"/>
    <lineage>
        <taxon>Eukaryota</taxon>
        <taxon>Sar</taxon>
        <taxon>Alveolata</taxon>
        <taxon>Perkinsozoa</taxon>
        <taxon>Perkinsea</taxon>
        <taxon>Perkinsida</taxon>
        <taxon>Perkinsidae</taxon>
        <taxon>Perkinsus</taxon>
    </lineage>
</organism>
<evidence type="ECO:0000313" key="3">
    <source>
        <dbReference type="EMBL" id="KAF4723357.1"/>
    </source>
</evidence>
<feature type="region of interest" description="Disordered" evidence="2">
    <location>
        <begin position="244"/>
        <end position="420"/>
    </location>
</feature>
<feature type="compositionally biased region" description="Acidic residues" evidence="2">
    <location>
        <begin position="269"/>
        <end position="283"/>
    </location>
</feature>
<evidence type="ECO:0000313" key="4">
    <source>
        <dbReference type="Proteomes" id="UP000574390"/>
    </source>
</evidence>
<feature type="compositionally biased region" description="Basic and acidic residues" evidence="2">
    <location>
        <begin position="297"/>
        <end position="311"/>
    </location>
</feature>
<dbReference type="SUPFAM" id="SSF75708">
    <property type="entry name" value="Chemotaxis phosphatase CheZ"/>
    <property type="match status" value="1"/>
</dbReference>
<feature type="coiled-coil region" evidence="1">
    <location>
        <begin position="422"/>
        <end position="449"/>
    </location>
</feature>
<reference evidence="3 4" key="1">
    <citation type="submission" date="2020-04" db="EMBL/GenBank/DDBJ databases">
        <title>Perkinsus olseni comparative genomics.</title>
        <authorList>
            <person name="Bogema D.R."/>
        </authorList>
    </citation>
    <scope>NUCLEOTIDE SEQUENCE [LARGE SCALE GENOMIC DNA]</scope>
    <source>
        <strain evidence="3">ATCC PRA-205</strain>
    </source>
</reference>
<sequence length="1000" mass="109843">MAASSSSSFAASPREPGGYSRRRHRSLDPMDSVDRNRLMTDRSAYISYLEVQLERVTASCLTVQGFSDRINQVADQCNEMEARVNGLGRQLRELQALQLEEGRQGQQQQPGGGGGYWQRSLERRIAKLEAEVRDGTPQGSARGAAASSPRSEASGPSSSLLEDLTDQIRSFEAEVMNRLDAVEDMSQRLAEEAMNQVEEVKHSVDEVRGSVTTLEARSTQKMNEGLQRVGRVLKRVVQAQRAMQQRMASAVKERGRGPSEEKERTLETDLTEASDLAEAEEDAGGLAETLPAGPWLPREEETRPESKEHARARSVSPIPSRGRATADRPSTTHVINVRGEVTVTKSPGPGDGTTAAAATTAAAMASAVSEDEEPSEIHTTPRVVHAPPRGPRAYSAPPRNKRTPQADRTATGGGLLNTRAAREKRQAEIASLAKELQLLEREEREFHRQSRLRAQKLQKGPLGPATRAGGGAGRGSKVHNVVAASGLSSTPHARHLARVQRWRLRHFLRSYPRCPPISSSTDDLEWVEHWKRLLSQLSREVDLHRSREAQQHVAGLRALLDLPAGTPVERVIAAARRVPDPSNHCRLCVKGVERKLARGVDMRALEGLRQRHAQLIQEIELIEAGDEYKRYLRIRKLLQRSLDAGSPRRSSGAMFEKCVCYDDDWLKRAVAYKLGARDCSRWGLSRNAVWLDQKGRRCGEVDCGVVEAESLVAVIECKAGCLQIATAASQQERHLSGSPGCTLLLRDGTRAVPSSDCMVFVATTLPDHRYGACKCAVADYKPPDRPSGEKLWLGDKLLGMAAAALWLFRDFPVSPPGCCSGSLGVSQTLRDAEGGRTAKQAERTLRLRLGASRAYIFVMAFSSTSFKGEVSSFRAVKVGILDPVSIIVLTANFGTFGDIEKVEISDSSDPALIRSCEVTIRYFDSRCATHVVKNLGHLSAANPLVIRVEVPGLQMVEHIKLVSCRADRTPIPQERRFVKLTEVKWAIADTLICCQQFGEV</sequence>
<evidence type="ECO:0000256" key="1">
    <source>
        <dbReference type="SAM" id="Coils"/>
    </source>
</evidence>
<proteinExistence type="predicted"/>
<protein>
    <submittedName>
        <fullName evidence="3">Uncharacterized protein</fullName>
    </submittedName>
</protein>
<dbReference type="Proteomes" id="UP000574390">
    <property type="component" value="Unassembled WGS sequence"/>
</dbReference>
<feature type="coiled-coil region" evidence="1">
    <location>
        <begin position="70"/>
        <end position="97"/>
    </location>
</feature>
<feature type="compositionally biased region" description="Low complexity" evidence="2">
    <location>
        <begin position="1"/>
        <end position="12"/>
    </location>
</feature>
<dbReference type="AlphaFoldDB" id="A0A7J6RRU3"/>
<feature type="region of interest" description="Disordered" evidence="2">
    <location>
        <begin position="130"/>
        <end position="160"/>
    </location>
</feature>
<dbReference type="EMBL" id="JABANM010020127">
    <property type="protein sequence ID" value="KAF4723357.1"/>
    <property type="molecule type" value="Genomic_DNA"/>
</dbReference>
<keyword evidence="1" id="KW-0175">Coiled coil</keyword>